<evidence type="ECO:0000313" key="7">
    <source>
        <dbReference type="EMBL" id="KAK9818264.1"/>
    </source>
</evidence>
<feature type="compositionally biased region" description="Low complexity" evidence="6">
    <location>
        <begin position="1170"/>
        <end position="1217"/>
    </location>
</feature>
<evidence type="ECO:0000256" key="4">
    <source>
        <dbReference type="ARBA" id="ARBA00022777"/>
    </source>
</evidence>
<proteinExistence type="predicted"/>
<keyword evidence="8" id="KW-1185">Reference proteome</keyword>
<feature type="compositionally biased region" description="Basic residues" evidence="6">
    <location>
        <begin position="691"/>
        <end position="709"/>
    </location>
</feature>
<sequence length="1329" mass="139072">MSLEDYGAFATMVMKVVKVSPFGAPDRTTSPDHRLVVPLPDHHCNVKFSAVLAPPDLLHRPKVYLQEDLNQLVGTPDAQYAIRAAVQAFTQLNTPGSGFPDLPGDPLQVAEKVAVLQMDQETGHTALLVVMDASQNEDLMPPEGFVTERLLPPGSEGNGIVMEPPPEGESPPFKGKKGKSSGGTRAKSGRTNLLQPETCANGLPVHQALPSLIGTSGNASPVASITPPTGSTRNPAIAESGRVFLARILGMQAVDEGAPQRAAEEGVVLPTKTVYLIWGETAQDVRVSPSVLLSYLLLTSRRDGALFLRMATGLGFCQIGDYVCSLFYVFRRKGHRLKCWECGVKKKAPCGQTERPDLPWCCHRRLGEWYPTLLVDPSEDGESLIFTNQEKLFLPLLPPKEAVDSEDPIRQQLTFQPRSADVVLLSEIVNKRPTHESPMLAKALMRLGPTCRMLWYSHPWITDQVAKAQIGDEVAARKMHMWLEKTAYCKVPRLHQDEIDKQLKTPFHELIDQLMPNIEGAPDLGGGSTSREPKPFNTKRKKPAASGSQPMDLQSSGDALPPQPQPGDPMQLPLLPAPGAEELPEQTNLGHDFQATNNLPRLPSLPLGQMVEVGQQLPAQGGEGEAAAPAQQGEPPPVSQPQLTPEQQQLMMAQYVAAQQAQQQAAQQAQQQAAQQAQQTPVQLTASGKPMKQKRKPTHNTGQGRRRLNARAALIAAGKGKGSRGSKRKNRSDDDNSDLEGIGSGEVTDPSQPADYDPDRSFRTDLALGAEPGLASSVSAPLDGAHHVMDPGQFNAAGAQPQYEAYVQGQFMDAQYQQQQQAAQLQQAAQQQQHYHADQYLADPYQGYQLAAGATEAQLREMMASGNSADMEKLLAMMSPEQLHTAAVAGLLSLVPPNIAQQVQAQVEAQAAAVAAAQAAAIAAGGGEGAGRGTALPLRPPLTPWDAAAKHLAATAHTVGAYSVGLPAPLLNLPAPMPLPVAPQPAAIKTRAKAAASTAGGKAPQGGVKVEEEAPGSAGSQRATKKGTRQRQGSAGSLPHDAEAAGGEQAMSLTALLQGGQPAPATRASGKGAKAAGPPGSGGRGKGAKGKAGGRRAAQQQQQQPATSADSQSGALHGGIARSHYDATVAEAAAEAEAAAAEAAAEAEASVPQAVSGLPGAQRAPELDAGSEQAAAPSAAQPEGAVTSAAEQAPAPAAEGQEGQQDTVMAEAPAEAEAAAENDAGEEDTERTVVSDGGERTPRSRASRSPSPASGRRAASPAAEGAAAGMPKRARTQSSRLRHSSTAADPAPQPGQPGGAKAAGKKGEDPGGMEQLFEAIEMEGSGKTQ</sequence>
<dbReference type="GO" id="GO:0004674">
    <property type="term" value="F:protein serine/threonine kinase activity"/>
    <property type="evidence" value="ECO:0007669"/>
    <property type="project" value="UniProtKB-KW"/>
</dbReference>
<feature type="compositionally biased region" description="Low complexity" evidence="6">
    <location>
        <begin position="1247"/>
        <end position="1271"/>
    </location>
</feature>
<keyword evidence="2" id="KW-0808">Transferase</keyword>
<evidence type="ECO:0000256" key="3">
    <source>
        <dbReference type="ARBA" id="ARBA00022741"/>
    </source>
</evidence>
<feature type="compositionally biased region" description="Low complexity" evidence="6">
    <location>
        <begin position="1095"/>
        <end position="1109"/>
    </location>
</feature>
<evidence type="ECO:0000256" key="6">
    <source>
        <dbReference type="SAM" id="MobiDB-lite"/>
    </source>
</evidence>
<organism evidence="7 8">
    <name type="scientific">[Myrmecia] bisecta</name>
    <dbReference type="NCBI Taxonomy" id="41462"/>
    <lineage>
        <taxon>Eukaryota</taxon>
        <taxon>Viridiplantae</taxon>
        <taxon>Chlorophyta</taxon>
        <taxon>core chlorophytes</taxon>
        <taxon>Trebouxiophyceae</taxon>
        <taxon>Trebouxiales</taxon>
        <taxon>Trebouxiaceae</taxon>
        <taxon>Myrmecia</taxon>
    </lineage>
</organism>
<feature type="compositionally biased region" description="Low complexity" evidence="6">
    <location>
        <begin position="572"/>
        <end position="581"/>
    </location>
</feature>
<feature type="region of interest" description="Disordered" evidence="6">
    <location>
        <begin position="1058"/>
        <end position="1329"/>
    </location>
</feature>
<keyword evidence="5" id="KW-0067">ATP-binding</keyword>
<dbReference type="InterPro" id="IPR030616">
    <property type="entry name" value="Aur-like"/>
</dbReference>
<feature type="region of interest" description="Disordered" evidence="6">
    <location>
        <begin position="619"/>
        <end position="647"/>
    </location>
</feature>
<feature type="compositionally biased region" description="Low complexity" evidence="6">
    <location>
        <begin position="1065"/>
        <end position="1078"/>
    </location>
</feature>
<dbReference type="EMBL" id="JALJOR010000004">
    <property type="protein sequence ID" value="KAK9818264.1"/>
    <property type="molecule type" value="Genomic_DNA"/>
</dbReference>
<protein>
    <submittedName>
        <fullName evidence="7">Uncharacterized protein</fullName>
    </submittedName>
</protein>
<feature type="region of interest" description="Disordered" evidence="6">
    <location>
        <begin position="517"/>
        <end position="585"/>
    </location>
</feature>
<feature type="region of interest" description="Disordered" evidence="6">
    <location>
        <begin position="679"/>
        <end position="762"/>
    </location>
</feature>
<gene>
    <name evidence="7" type="ORF">WJX72_009738</name>
</gene>
<evidence type="ECO:0000313" key="8">
    <source>
        <dbReference type="Proteomes" id="UP001489004"/>
    </source>
</evidence>
<feature type="compositionally biased region" description="Polar residues" evidence="6">
    <location>
        <begin position="546"/>
        <end position="557"/>
    </location>
</feature>
<keyword evidence="4" id="KW-0418">Kinase</keyword>
<feature type="compositionally biased region" description="Basic and acidic residues" evidence="6">
    <location>
        <begin position="1230"/>
        <end position="1242"/>
    </location>
</feature>
<evidence type="ECO:0000256" key="1">
    <source>
        <dbReference type="ARBA" id="ARBA00022527"/>
    </source>
</evidence>
<keyword evidence="3" id="KW-0547">Nucleotide-binding</keyword>
<name>A0AAW1QCD2_9CHLO</name>
<comment type="caution">
    <text evidence="7">The sequence shown here is derived from an EMBL/GenBank/DDBJ whole genome shotgun (WGS) entry which is preliminary data.</text>
</comment>
<feature type="compositionally biased region" description="Acidic residues" evidence="6">
    <location>
        <begin position="1218"/>
        <end position="1229"/>
    </location>
</feature>
<evidence type="ECO:0000256" key="5">
    <source>
        <dbReference type="ARBA" id="ARBA00022840"/>
    </source>
</evidence>
<feature type="region of interest" description="Disordered" evidence="6">
    <location>
        <begin position="992"/>
        <end position="1045"/>
    </location>
</feature>
<feature type="compositionally biased region" description="Low complexity" evidence="6">
    <location>
        <begin position="992"/>
        <end position="1002"/>
    </location>
</feature>
<feature type="compositionally biased region" description="Low complexity" evidence="6">
    <location>
        <begin position="1130"/>
        <end position="1149"/>
    </location>
</feature>
<accession>A0AAW1QCD2</accession>
<feature type="compositionally biased region" description="Basic residues" evidence="6">
    <location>
        <begin position="1272"/>
        <end position="1283"/>
    </location>
</feature>
<dbReference type="Proteomes" id="UP001489004">
    <property type="component" value="Unassembled WGS sequence"/>
</dbReference>
<dbReference type="PANTHER" id="PTHR24350">
    <property type="entry name" value="SERINE/THREONINE-PROTEIN KINASE IAL-RELATED"/>
    <property type="match status" value="1"/>
</dbReference>
<feature type="compositionally biased region" description="Basic residues" evidence="6">
    <location>
        <begin position="721"/>
        <end position="730"/>
    </location>
</feature>
<feature type="compositionally biased region" description="Low complexity" evidence="6">
    <location>
        <begin position="619"/>
        <end position="633"/>
    </location>
</feature>
<evidence type="ECO:0000256" key="2">
    <source>
        <dbReference type="ARBA" id="ARBA00022679"/>
    </source>
</evidence>
<keyword evidence="1" id="KW-0723">Serine/threonine-protein kinase</keyword>
<feature type="region of interest" description="Disordered" evidence="6">
    <location>
        <begin position="151"/>
        <end position="191"/>
    </location>
</feature>
<reference evidence="7 8" key="1">
    <citation type="journal article" date="2024" name="Nat. Commun.">
        <title>Phylogenomics reveals the evolutionary origins of lichenization in chlorophyte algae.</title>
        <authorList>
            <person name="Puginier C."/>
            <person name="Libourel C."/>
            <person name="Otte J."/>
            <person name="Skaloud P."/>
            <person name="Haon M."/>
            <person name="Grisel S."/>
            <person name="Petersen M."/>
            <person name="Berrin J.G."/>
            <person name="Delaux P.M."/>
            <person name="Dal Grande F."/>
            <person name="Keller J."/>
        </authorList>
    </citation>
    <scope>NUCLEOTIDE SEQUENCE [LARGE SCALE GENOMIC DNA]</scope>
    <source>
        <strain evidence="7 8">SAG 2043</strain>
    </source>
</reference>
<dbReference type="GO" id="GO:0005524">
    <property type="term" value="F:ATP binding"/>
    <property type="evidence" value="ECO:0007669"/>
    <property type="project" value="UniProtKB-KW"/>
</dbReference>